<sequence length="437" mass="47932">MSKEFYLKPMATILISAVIATAASALIAATYFKPKVLSEEEIGKIAATYLVKNPHYLVEAGKALENQNVSASVERIIPYAPALLDTKETPNIGPDDADVAVIEFFDYQCIYCMRVTPVVESVMNQSKDVKFFFKEFPIFAGSKPVSAMGAATGLHVYQNFGAEAYRKYHNNLMAVAHTFMTSQRKFELSDFNTVVDKSGFNSTFSDREKNRYENVISGNMQLGEALGITGTPGFIIMNMKKPNAATTTFIPGYGRSNFAGRNRKSSRGLKLLSLLMSTAMPVMAATLLQRVIHPSGSYISVIAWPVSYENPVECLPQQKQSSALFFIEPVHNFHQCLTARPGRALIKQAELLCAVSHSGEHYPSFRIRYPGFVNAVQDGHGCINQIAGVLCSGKRLDTTIAVAVFTLRIIAALNEDCDLTGPRAILAQLLCRPGGKK</sequence>
<dbReference type="InterPro" id="IPR036249">
    <property type="entry name" value="Thioredoxin-like_sf"/>
</dbReference>
<keyword evidence="1" id="KW-0472">Membrane</keyword>
<evidence type="ECO:0000313" key="3">
    <source>
        <dbReference type="EMBL" id="ASU05529.1"/>
    </source>
</evidence>
<gene>
    <name evidence="3" type="ORF">ECSA44_05625</name>
</gene>
<evidence type="ECO:0000256" key="1">
    <source>
        <dbReference type="SAM" id="Phobius"/>
    </source>
</evidence>
<accession>A0A343J002</accession>
<protein>
    <submittedName>
        <fullName evidence="3">DSBA-like thioredoxin domain protein</fullName>
    </submittedName>
</protein>
<dbReference type="SUPFAM" id="SSF52833">
    <property type="entry name" value="Thioredoxin-like"/>
    <property type="match status" value="1"/>
</dbReference>
<dbReference type="GO" id="GO:0016491">
    <property type="term" value="F:oxidoreductase activity"/>
    <property type="evidence" value="ECO:0007669"/>
    <property type="project" value="InterPro"/>
</dbReference>
<geneLocation type="plasmid" evidence="3">
    <name>pIncHI2-MU3</name>
</geneLocation>
<dbReference type="EMBL" id="MF174859">
    <property type="protein sequence ID" value="ASU05529.1"/>
    <property type="molecule type" value="Genomic_DNA"/>
</dbReference>
<keyword evidence="1" id="KW-1133">Transmembrane helix</keyword>
<dbReference type="Gene3D" id="3.40.30.10">
    <property type="entry name" value="Glutaredoxin"/>
    <property type="match status" value="1"/>
</dbReference>
<dbReference type="AlphaFoldDB" id="A0A343J002"/>
<keyword evidence="3" id="KW-0614">Plasmid</keyword>
<dbReference type="Pfam" id="PF01323">
    <property type="entry name" value="DSBA"/>
    <property type="match status" value="1"/>
</dbReference>
<feature type="transmembrane region" description="Helical" evidence="1">
    <location>
        <begin position="12"/>
        <end position="32"/>
    </location>
</feature>
<proteinExistence type="predicted"/>
<reference evidence="3" key="1">
    <citation type="journal article" date="2018" name="ISME J.">
        <title>Dissemination and persistence of extended-spectrum cephalosporin-resistance encoding IncI1-blaCTXM-1 plasmid among Escherichia coli in pigs.</title>
        <authorList>
            <person name="Abraham S."/>
            <person name="Kirkwood R.N."/>
            <person name="Laird T."/>
            <person name="Saputra S."/>
            <person name="Mitchell T."/>
            <person name="Singh M."/>
            <person name="Linn B."/>
            <person name="Abraham R.J."/>
            <person name="Pang S."/>
            <person name="Gordon D.M."/>
            <person name="Trott D.J."/>
            <person name="O'Dea M."/>
        </authorList>
    </citation>
    <scope>NUCLEOTIDE SEQUENCE</scope>
    <source>
        <strain evidence="3">6/14/6b</strain>
        <plasmid evidence="3">pIncHI2-MU3</plasmid>
    </source>
</reference>
<organism evidence="3">
    <name type="scientific">Escherichia coli</name>
    <dbReference type="NCBI Taxonomy" id="562"/>
    <lineage>
        <taxon>Bacteria</taxon>
        <taxon>Pseudomonadati</taxon>
        <taxon>Pseudomonadota</taxon>
        <taxon>Gammaproteobacteria</taxon>
        <taxon>Enterobacterales</taxon>
        <taxon>Enterobacteriaceae</taxon>
        <taxon>Escherichia</taxon>
    </lineage>
</organism>
<evidence type="ECO:0000259" key="2">
    <source>
        <dbReference type="Pfam" id="PF01323"/>
    </source>
</evidence>
<keyword evidence="1" id="KW-0812">Transmembrane</keyword>
<name>A0A343J002_ECOLX</name>
<feature type="domain" description="DSBA-like thioredoxin" evidence="2">
    <location>
        <begin position="101"/>
        <end position="238"/>
    </location>
</feature>
<dbReference type="CDD" id="cd03023">
    <property type="entry name" value="DsbA_Com1_like"/>
    <property type="match status" value="1"/>
</dbReference>
<dbReference type="InterPro" id="IPR001853">
    <property type="entry name" value="DSBA-like_thioredoxin_dom"/>
</dbReference>